<dbReference type="AlphaFoldDB" id="A0AA88D858"/>
<feature type="compositionally biased region" description="Basic residues" evidence="1">
    <location>
        <begin position="69"/>
        <end position="88"/>
    </location>
</feature>
<name>A0AA88D858_FICCA</name>
<keyword evidence="3" id="KW-1185">Reference proteome</keyword>
<comment type="caution">
    <text evidence="2">The sequence shown here is derived from an EMBL/GenBank/DDBJ whole genome shotgun (WGS) entry which is preliminary data.</text>
</comment>
<reference evidence="2" key="1">
    <citation type="submission" date="2023-07" db="EMBL/GenBank/DDBJ databases">
        <title>draft genome sequence of fig (Ficus carica).</title>
        <authorList>
            <person name="Takahashi T."/>
            <person name="Nishimura K."/>
        </authorList>
    </citation>
    <scope>NUCLEOTIDE SEQUENCE</scope>
</reference>
<proteinExistence type="predicted"/>
<feature type="region of interest" description="Disordered" evidence="1">
    <location>
        <begin position="66"/>
        <end position="98"/>
    </location>
</feature>
<protein>
    <submittedName>
        <fullName evidence="2">Uncharacterized protein</fullName>
    </submittedName>
</protein>
<organism evidence="2 3">
    <name type="scientific">Ficus carica</name>
    <name type="common">Common fig</name>
    <dbReference type="NCBI Taxonomy" id="3494"/>
    <lineage>
        <taxon>Eukaryota</taxon>
        <taxon>Viridiplantae</taxon>
        <taxon>Streptophyta</taxon>
        <taxon>Embryophyta</taxon>
        <taxon>Tracheophyta</taxon>
        <taxon>Spermatophyta</taxon>
        <taxon>Magnoliopsida</taxon>
        <taxon>eudicotyledons</taxon>
        <taxon>Gunneridae</taxon>
        <taxon>Pentapetalae</taxon>
        <taxon>rosids</taxon>
        <taxon>fabids</taxon>
        <taxon>Rosales</taxon>
        <taxon>Moraceae</taxon>
        <taxon>Ficeae</taxon>
        <taxon>Ficus</taxon>
    </lineage>
</organism>
<evidence type="ECO:0000313" key="3">
    <source>
        <dbReference type="Proteomes" id="UP001187192"/>
    </source>
</evidence>
<dbReference type="Proteomes" id="UP001187192">
    <property type="component" value="Unassembled WGS sequence"/>
</dbReference>
<gene>
    <name evidence="2" type="ORF">TIFTF001_017343</name>
</gene>
<evidence type="ECO:0000256" key="1">
    <source>
        <dbReference type="SAM" id="MobiDB-lite"/>
    </source>
</evidence>
<dbReference type="EMBL" id="BTGU01000027">
    <property type="protein sequence ID" value="GMN48160.1"/>
    <property type="molecule type" value="Genomic_DNA"/>
</dbReference>
<evidence type="ECO:0000313" key="2">
    <source>
        <dbReference type="EMBL" id="GMN48160.1"/>
    </source>
</evidence>
<sequence length="128" mass="14669">MGKWGSWFEQERRSTLKRVVVESVIGFKFQREWGGGGFFRHSGRKVSGGGSMRTLRFEEMVQNEGNMKSLKKDKKNRTQRPAVVRRSKNGGEESGGVFGAWKVGNGGERWEVGIQKFFLSYSQMKDFH</sequence>
<accession>A0AA88D858</accession>